<comment type="subcellular location">
    <subcellularLocation>
        <location evidence="1">Cell membrane</location>
        <topology evidence="1">Multi-pass membrane protein</topology>
    </subcellularLocation>
</comment>
<proteinExistence type="predicted"/>
<evidence type="ECO:0000256" key="4">
    <source>
        <dbReference type="ARBA" id="ARBA00022692"/>
    </source>
</evidence>
<feature type="transmembrane region" description="Helical" evidence="7">
    <location>
        <begin position="186"/>
        <end position="204"/>
    </location>
</feature>
<name>A0ABP8FJG6_9BACT</name>
<feature type="transmembrane region" description="Helical" evidence="7">
    <location>
        <begin position="224"/>
        <end position="249"/>
    </location>
</feature>
<comment type="caution">
    <text evidence="8">The sequence shown here is derived from an EMBL/GenBank/DDBJ whole genome shotgun (WGS) entry which is preliminary data.</text>
</comment>
<evidence type="ECO:0000256" key="3">
    <source>
        <dbReference type="ARBA" id="ARBA00022475"/>
    </source>
</evidence>
<dbReference type="EMBL" id="BAABFN010000001">
    <property type="protein sequence ID" value="GAA4304916.1"/>
    <property type="molecule type" value="Genomic_DNA"/>
</dbReference>
<reference evidence="9" key="1">
    <citation type="journal article" date="2019" name="Int. J. Syst. Evol. Microbiol.">
        <title>The Global Catalogue of Microorganisms (GCM) 10K type strain sequencing project: providing services to taxonomists for standard genome sequencing and annotation.</title>
        <authorList>
            <consortium name="The Broad Institute Genomics Platform"/>
            <consortium name="The Broad Institute Genome Sequencing Center for Infectious Disease"/>
            <person name="Wu L."/>
            <person name="Ma J."/>
        </authorList>
    </citation>
    <scope>NUCLEOTIDE SEQUENCE [LARGE SCALE GENOMIC DNA]</scope>
    <source>
        <strain evidence="9">JCM 17664</strain>
    </source>
</reference>
<dbReference type="Pfam" id="PF00375">
    <property type="entry name" value="SDF"/>
    <property type="match status" value="1"/>
</dbReference>
<dbReference type="Gene3D" id="1.10.3860.10">
    <property type="entry name" value="Sodium:dicarboxylate symporter"/>
    <property type="match status" value="1"/>
</dbReference>
<keyword evidence="6 7" id="KW-0472">Membrane</keyword>
<evidence type="ECO:0000256" key="5">
    <source>
        <dbReference type="ARBA" id="ARBA00022989"/>
    </source>
</evidence>
<feature type="transmembrane region" description="Helical" evidence="7">
    <location>
        <begin position="12"/>
        <end position="34"/>
    </location>
</feature>
<evidence type="ECO:0000256" key="2">
    <source>
        <dbReference type="ARBA" id="ARBA00022448"/>
    </source>
</evidence>
<dbReference type="PRINTS" id="PR00173">
    <property type="entry name" value="EDTRNSPORT"/>
</dbReference>
<feature type="transmembrane region" description="Helical" evidence="7">
    <location>
        <begin position="46"/>
        <end position="67"/>
    </location>
</feature>
<dbReference type="InterPro" id="IPR036458">
    <property type="entry name" value="Na:dicarbo_symporter_sf"/>
</dbReference>
<evidence type="ECO:0000256" key="1">
    <source>
        <dbReference type="ARBA" id="ARBA00004651"/>
    </source>
</evidence>
<feature type="transmembrane region" description="Helical" evidence="7">
    <location>
        <begin position="79"/>
        <end position="102"/>
    </location>
</feature>
<dbReference type="Proteomes" id="UP001501207">
    <property type="component" value="Unassembled WGS sequence"/>
</dbReference>
<dbReference type="PANTHER" id="PTHR42865">
    <property type="entry name" value="PROTON/GLUTAMATE-ASPARTATE SYMPORTER"/>
    <property type="match status" value="1"/>
</dbReference>
<feature type="transmembrane region" description="Helical" evidence="7">
    <location>
        <begin position="367"/>
        <end position="388"/>
    </location>
</feature>
<dbReference type="SUPFAM" id="SSF118215">
    <property type="entry name" value="Proton glutamate symport protein"/>
    <property type="match status" value="1"/>
</dbReference>
<keyword evidence="2" id="KW-0813">Transport</keyword>
<accession>A0ABP8FJG6</accession>
<gene>
    <name evidence="8" type="ORF">GCM10023143_09710</name>
</gene>
<evidence type="ECO:0000313" key="9">
    <source>
        <dbReference type="Proteomes" id="UP001501207"/>
    </source>
</evidence>
<protein>
    <submittedName>
        <fullName evidence="8">Dicarboxylate/amino acid:cation symporter</fullName>
    </submittedName>
</protein>
<organism evidence="8 9">
    <name type="scientific">Compostibacter hankyongensis</name>
    <dbReference type="NCBI Taxonomy" id="1007089"/>
    <lineage>
        <taxon>Bacteria</taxon>
        <taxon>Pseudomonadati</taxon>
        <taxon>Bacteroidota</taxon>
        <taxon>Chitinophagia</taxon>
        <taxon>Chitinophagales</taxon>
        <taxon>Chitinophagaceae</taxon>
        <taxon>Compostibacter</taxon>
    </lineage>
</organism>
<keyword evidence="4 7" id="KW-0812">Transmembrane</keyword>
<sequence length="418" mass="44176">MIAAKKHGFFKNYGSILLLLGGILAGSVFGLLFKNEVKFVKPLGDIFLNLLFTAVIPLVFFAIASAIAHIDRSQRLGRLFMLMIAVFIATVLVAAILTILAVKLFPIHQSLVNDPAFTADLREQDIGQQITGLISTGEFYELLSRGHMLALILFSVLTGFAALRSGEAGSAFRAFLKSGDEVMQQLLMLVMKVAPLGLGAYFAYQAAVFGPQLFGTYARSLALYYGFGTFYFVVLFSVYAFIGGGAAGISRYWRNNLLPGLTAIGTCSSIAVIPANLEAARKMGIPEHIGNMVVPLGATLHKDGSSISSIVKIAVVFAMFGKSFSGADTLLLALGITVIVSIVEGGIPNGGYIGELLVISVYGFPPAALPAVMIVGTLVDPLATLLNATGDTVAGMMIARIGAGKTVKTAELHLKNGI</sequence>
<keyword evidence="5 7" id="KW-1133">Transmembrane helix</keyword>
<evidence type="ECO:0000256" key="7">
    <source>
        <dbReference type="SAM" id="Phobius"/>
    </source>
</evidence>
<evidence type="ECO:0000313" key="8">
    <source>
        <dbReference type="EMBL" id="GAA4304916.1"/>
    </source>
</evidence>
<dbReference type="InterPro" id="IPR001991">
    <property type="entry name" value="Na-dicarboxylate_symporter"/>
</dbReference>
<dbReference type="RefSeq" id="WP_344976264.1">
    <property type="nucleotide sequence ID" value="NZ_BAABFN010000001.1"/>
</dbReference>
<keyword evidence="3" id="KW-1003">Cell membrane</keyword>
<keyword evidence="9" id="KW-1185">Reference proteome</keyword>
<feature type="transmembrane region" description="Helical" evidence="7">
    <location>
        <begin position="146"/>
        <end position="165"/>
    </location>
</feature>
<feature type="transmembrane region" description="Helical" evidence="7">
    <location>
        <begin position="329"/>
        <end position="347"/>
    </location>
</feature>
<dbReference type="PANTHER" id="PTHR42865:SF7">
    <property type="entry name" value="PROTON_GLUTAMATE-ASPARTATE SYMPORTER"/>
    <property type="match status" value="1"/>
</dbReference>
<evidence type="ECO:0000256" key="6">
    <source>
        <dbReference type="ARBA" id="ARBA00023136"/>
    </source>
</evidence>